<gene>
    <name evidence="2" type="ORF">EYF80_054452</name>
</gene>
<evidence type="ECO:0000256" key="1">
    <source>
        <dbReference type="SAM" id="MobiDB-lite"/>
    </source>
</evidence>
<accession>A0A4Z2F2V1</accession>
<dbReference type="Proteomes" id="UP000314294">
    <property type="component" value="Unassembled WGS sequence"/>
</dbReference>
<reference evidence="2 3" key="1">
    <citation type="submission" date="2019-03" db="EMBL/GenBank/DDBJ databases">
        <title>First draft genome of Liparis tanakae, snailfish: a comprehensive survey of snailfish specific genes.</title>
        <authorList>
            <person name="Kim W."/>
            <person name="Song I."/>
            <person name="Jeong J.-H."/>
            <person name="Kim D."/>
            <person name="Kim S."/>
            <person name="Ryu S."/>
            <person name="Song J.Y."/>
            <person name="Lee S.K."/>
        </authorList>
    </citation>
    <scope>NUCLEOTIDE SEQUENCE [LARGE SCALE GENOMIC DNA]</scope>
    <source>
        <tissue evidence="2">Muscle</tissue>
    </source>
</reference>
<evidence type="ECO:0000313" key="3">
    <source>
        <dbReference type="Proteomes" id="UP000314294"/>
    </source>
</evidence>
<organism evidence="2 3">
    <name type="scientific">Liparis tanakae</name>
    <name type="common">Tanaka's snailfish</name>
    <dbReference type="NCBI Taxonomy" id="230148"/>
    <lineage>
        <taxon>Eukaryota</taxon>
        <taxon>Metazoa</taxon>
        <taxon>Chordata</taxon>
        <taxon>Craniata</taxon>
        <taxon>Vertebrata</taxon>
        <taxon>Euteleostomi</taxon>
        <taxon>Actinopterygii</taxon>
        <taxon>Neopterygii</taxon>
        <taxon>Teleostei</taxon>
        <taxon>Neoteleostei</taxon>
        <taxon>Acanthomorphata</taxon>
        <taxon>Eupercaria</taxon>
        <taxon>Perciformes</taxon>
        <taxon>Cottioidei</taxon>
        <taxon>Cottales</taxon>
        <taxon>Liparidae</taxon>
        <taxon>Liparis</taxon>
    </lineage>
</organism>
<comment type="caution">
    <text evidence="2">The sequence shown here is derived from an EMBL/GenBank/DDBJ whole genome shotgun (WGS) entry which is preliminary data.</text>
</comment>
<evidence type="ECO:0000313" key="2">
    <source>
        <dbReference type="EMBL" id="TNN35378.1"/>
    </source>
</evidence>
<sequence>MVWSLQPLVLRPEPRPPGGPPSGRGVSWGQLTSGPGLWGSSESLCPDEASAPCSWEQDHRPPPVHRVEACSYVGWRDLPGNRQISLKATSL</sequence>
<name>A0A4Z2F2V1_9TELE</name>
<dbReference type="EMBL" id="SRLO01001777">
    <property type="protein sequence ID" value="TNN35378.1"/>
    <property type="molecule type" value="Genomic_DNA"/>
</dbReference>
<dbReference type="AlphaFoldDB" id="A0A4Z2F2V1"/>
<keyword evidence="3" id="KW-1185">Reference proteome</keyword>
<protein>
    <submittedName>
        <fullName evidence="2">Uncharacterized protein</fullName>
    </submittedName>
</protein>
<feature type="region of interest" description="Disordered" evidence="1">
    <location>
        <begin position="1"/>
        <end position="43"/>
    </location>
</feature>
<proteinExistence type="predicted"/>